<evidence type="ECO:0000313" key="2">
    <source>
        <dbReference type="EMBL" id="TCT24550.1"/>
    </source>
</evidence>
<evidence type="ECO:0000256" key="1">
    <source>
        <dbReference type="SAM" id="Phobius"/>
    </source>
</evidence>
<evidence type="ECO:0000313" key="3">
    <source>
        <dbReference type="Proteomes" id="UP000294650"/>
    </source>
</evidence>
<protein>
    <submittedName>
        <fullName evidence="2">Uncharacterized protein</fullName>
    </submittedName>
</protein>
<feature type="transmembrane region" description="Helical" evidence="1">
    <location>
        <begin position="158"/>
        <end position="176"/>
    </location>
</feature>
<accession>A0A4R3N5Q3</accession>
<feature type="transmembrane region" description="Helical" evidence="1">
    <location>
        <begin position="45"/>
        <end position="63"/>
    </location>
</feature>
<comment type="caution">
    <text evidence="2">The sequence shown here is derived from an EMBL/GenBank/DDBJ whole genome shotgun (WGS) entry which is preliminary data.</text>
</comment>
<dbReference type="RefSeq" id="WP_132371285.1">
    <property type="nucleotide sequence ID" value="NZ_SMAN01000005.1"/>
</dbReference>
<dbReference type="Proteomes" id="UP000294650">
    <property type="component" value="Unassembled WGS sequence"/>
</dbReference>
<sequence length="177" mass="19957">MKWGSITLIFVFSLIMVFHPFAAKANDHLHKSEEKSEILEESGEFIGWTSALLAGFALSLFPARRSAPYLLKHSVIKQNPQIRTSIKGIIKAVGKGHMTAGVLVLLLSICHGYLMLIYEGEIGPREFIGLWGIGFLVFSLFTGRFLSQNRHRKGIRQFHIVSVFLFIVFSMVHILLD</sequence>
<keyword evidence="3" id="KW-1185">Reference proteome</keyword>
<keyword evidence="1" id="KW-0472">Membrane</keyword>
<name>A0A4R3N5Q3_9BACI</name>
<feature type="transmembrane region" description="Helical" evidence="1">
    <location>
        <begin position="128"/>
        <end position="146"/>
    </location>
</feature>
<feature type="transmembrane region" description="Helical" evidence="1">
    <location>
        <begin position="97"/>
        <end position="116"/>
    </location>
</feature>
<dbReference type="EMBL" id="SMAN01000005">
    <property type="protein sequence ID" value="TCT24550.1"/>
    <property type="molecule type" value="Genomic_DNA"/>
</dbReference>
<dbReference type="AlphaFoldDB" id="A0A4R3N5Q3"/>
<keyword evidence="1" id="KW-0812">Transmembrane</keyword>
<reference evidence="2 3" key="1">
    <citation type="submission" date="2019-03" db="EMBL/GenBank/DDBJ databases">
        <title>Genomic Encyclopedia of Type Strains, Phase IV (KMG-IV): sequencing the most valuable type-strain genomes for metagenomic binning, comparative biology and taxonomic classification.</title>
        <authorList>
            <person name="Goeker M."/>
        </authorList>
    </citation>
    <scope>NUCLEOTIDE SEQUENCE [LARGE SCALE GENOMIC DNA]</scope>
    <source>
        <strain evidence="2 3">DSM 25894</strain>
    </source>
</reference>
<organism evidence="2 3">
    <name type="scientific">Melghiribacillus thermohalophilus</name>
    <dbReference type="NCBI Taxonomy" id="1324956"/>
    <lineage>
        <taxon>Bacteria</taxon>
        <taxon>Bacillati</taxon>
        <taxon>Bacillota</taxon>
        <taxon>Bacilli</taxon>
        <taxon>Bacillales</taxon>
        <taxon>Bacillaceae</taxon>
        <taxon>Melghiribacillus</taxon>
    </lineage>
</organism>
<keyword evidence="1" id="KW-1133">Transmembrane helix</keyword>
<gene>
    <name evidence="2" type="ORF">EDD68_1052</name>
</gene>
<proteinExistence type="predicted"/>